<reference evidence="2 3" key="1">
    <citation type="submission" date="2017-04" db="EMBL/GenBank/DDBJ databases">
        <title>Draft genome sequence of Zooshikella ganghwensis VG4 isolated from Red Sea sediments.</title>
        <authorList>
            <person name="Rehman Z."/>
            <person name="Alam I."/>
            <person name="Kamau A."/>
            <person name="Bajic V."/>
            <person name="Leiknes T."/>
        </authorList>
    </citation>
    <scope>NUCLEOTIDE SEQUENCE [LARGE SCALE GENOMIC DNA]</scope>
    <source>
        <strain evidence="2 3">VG4</strain>
    </source>
</reference>
<organism evidence="2 3">
    <name type="scientific">Zooshikella ganghwensis</name>
    <dbReference type="NCBI Taxonomy" id="202772"/>
    <lineage>
        <taxon>Bacteria</taxon>
        <taxon>Pseudomonadati</taxon>
        <taxon>Pseudomonadota</taxon>
        <taxon>Gammaproteobacteria</taxon>
        <taxon>Oceanospirillales</taxon>
        <taxon>Zooshikellaceae</taxon>
        <taxon>Zooshikella</taxon>
    </lineage>
</organism>
<comment type="caution">
    <text evidence="2">The sequence shown here is derived from an EMBL/GenBank/DDBJ whole genome shotgun (WGS) entry which is preliminary data.</text>
</comment>
<evidence type="ECO:0000313" key="1">
    <source>
        <dbReference type="EMBL" id="RDH41350.1"/>
    </source>
</evidence>
<dbReference type="Proteomes" id="UP000257039">
    <property type="component" value="Unassembled WGS sequence"/>
</dbReference>
<proteinExistence type="predicted"/>
<dbReference type="Pfam" id="PF06718">
    <property type="entry name" value="DUF1203"/>
    <property type="match status" value="1"/>
</dbReference>
<accession>A0A4P9VE93</accession>
<dbReference type="RefSeq" id="WP_027709592.1">
    <property type="nucleotide sequence ID" value="NZ_NDXW01000010.1"/>
</dbReference>
<dbReference type="InterPro" id="IPR009593">
    <property type="entry name" value="DUF1203"/>
</dbReference>
<gene>
    <name evidence="1" type="ORF">B9G39_29205</name>
    <name evidence="2" type="ORF">B9G39_29270</name>
</gene>
<dbReference type="AlphaFoldDB" id="A0A4P9VE93"/>
<protein>
    <submittedName>
        <fullName evidence="2">DUF1203 domain-containing protein</fullName>
    </submittedName>
</protein>
<dbReference type="EMBL" id="NDXW01000010">
    <property type="protein sequence ID" value="RDH41350.1"/>
    <property type="molecule type" value="Genomic_DNA"/>
</dbReference>
<dbReference type="EMBL" id="NDXW01000010">
    <property type="protein sequence ID" value="RDH41363.1"/>
    <property type="molecule type" value="Genomic_DNA"/>
</dbReference>
<evidence type="ECO:0000313" key="2">
    <source>
        <dbReference type="EMBL" id="RDH41363.1"/>
    </source>
</evidence>
<keyword evidence="3" id="KW-1185">Reference proteome</keyword>
<name>A0A4P9VE93_9GAMM</name>
<evidence type="ECO:0000313" key="3">
    <source>
        <dbReference type="Proteomes" id="UP000257039"/>
    </source>
</evidence>
<sequence>MKIDFLILPLDSSLFNSLSHSELEAANAKWLEVDICPGYPCRVSLEDAKVGERVLLLSYTHHKATTPYQSSGPIFVRENAITAETKVNEIPYMLRHRLLSVRGYSNDGTMLEADVTEGDELEKHINGIFQNADVDYIQIHNAKPGCFNCTVVRA</sequence>